<accession>A0A448WN94</accession>
<dbReference type="AlphaFoldDB" id="A0A448WN94"/>
<protein>
    <submittedName>
        <fullName evidence="2">Uncharacterized protein</fullName>
    </submittedName>
</protein>
<name>A0A448WN94_9PLAT</name>
<dbReference type="Proteomes" id="UP000784294">
    <property type="component" value="Unassembled WGS sequence"/>
</dbReference>
<evidence type="ECO:0000313" key="3">
    <source>
        <dbReference type="Proteomes" id="UP000784294"/>
    </source>
</evidence>
<keyword evidence="3" id="KW-1185">Reference proteome</keyword>
<sequence length="100" mass="11298">MHQRRRIFVQFFRYLQFIVVPPFHPYGSVRRLISQIGVKQQKQRRTIGPTASVDIPTQPPLPNSNSPSLIVTSAASTLKPGKGKLSHCFLSSNWHKTNSS</sequence>
<dbReference type="EMBL" id="CAAALY010027101">
    <property type="protein sequence ID" value="VEL16091.1"/>
    <property type="molecule type" value="Genomic_DNA"/>
</dbReference>
<comment type="caution">
    <text evidence="2">The sequence shown here is derived from an EMBL/GenBank/DDBJ whole genome shotgun (WGS) entry which is preliminary data.</text>
</comment>
<reference evidence="2" key="1">
    <citation type="submission" date="2018-11" db="EMBL/GenBank/DDBJ databases">
        <authorList>
            <consortium name="Pathogen Informatics"/>
        </authorList>
    </citation>
    <scope>NUCLEOTIDE SEQUENCE</scope>
</reference>
<gene>
    <name evidence="2" type="ORF">PXEA_LOCUS9531</name>
</gene>
<evidence type="ECO:0000256" key="1">
    <source>
        <dbReference type="SAM" id="MobiDB-lite"/>
    </source>
</evidence>
<evidence type="ECO:0000313" key="2">
    <source>
        <dbReference type="EMBL" id="VEL16091.1"/>
    </source>
</evidence>
<feature type="region of interest" description="Disordered" evidence="1">
    <location>
        <begin position="43"/>
        <end position="66"/>
    </location>
</feature>
<organism evidence="2 3">
    <name type="scientific">Protopolystoma xenopodis</name>
    <dbReference type="NCBI Taxonomy" id="117903"/>
    <lineage>
        <taxon>Eukaryota</taxon>
        <taxon>Metazoa</taxon>
        <taxon>Spiralia</taxon>
        <taxon>Lophotrochozoa</taxon>
        <taxon>Platyhelminthes</taxon>
        <taxon>Monogenea</taxon>
        <taxon>Polyopisthocotylea</taxon>
        <taxon>Polystomatidea</taxon>
        <taxon>Polystomatidae</taxon>
        <taxon>Protopolystoma</taxon>
    </lineage>
</organism>
<proteinExistence type="predicted"/>